<dbReference type="RefSeq" id="WP_099137445.1">
    <property type="nucleotide sequence ID" value="NZ_CAWNNJ010000121.1"/>
</dbReference>
<gene>
    <name evidence="2" type="ORF">Xbud_03714</name>
</gene>
<evidence type="ECO:0000313" key="2">
    <source>
        <dbReference type="EMBL" id="PHM22854.1"/>
    </source>
</evidence>
<comment type="caution">
    <text evidence="2">The sequence shown here is derived from an EMBL/GenBank/DDBJ whole genome shotgun (WGS) entry which is preliminary data.</text>
</comment>
<sequence>MAGMTSFEFIVSFAILLLAMTAVMALMFYTMQKKRGSRYDEEKKRIELDLLRHNVESEIYGLNKRLSKTVSRFEDTYHLQLDGNSKSPIVEKSELQLNDFLKNAGLKESDLQEKDFVFVLTPFHSEFDGVYEAIKNICDKADIRCIRGDEQNFKGDIFSHVLKNIVQAKVVVANLGGRNPNVLYELGLAHALDKTTILISQLLDDLPVDIKSKRIITYKEFSDLDDVLPLELLKVMKKSNK</sequence>
<dbReference type="EMBL" id="NIBS01000051">
    <property type="protein sequence ID" value="PHM22854.1"/>
    <property type="molecule type" value="Genomic_DNA"/>
</dbReference>
<keyword evidence="1" id="KW-0472">Membrane</keyword>
<dbReference type="AlphaFoldDB" id="A0A2D0IM43"/>
<dbReference type="OrthoDB" id="5180013at2"/>
<proteinExistence type="predicted"/>
<dbReference type="Proteomes" id="UP000225833">
    <property type="component" value="Unassembled WGS sequence"/>
</dbReference>
<feature type="transmembrane region" description="Helical" evidence="1">
    <location>
        <begin position="6"/>
        <end position="29"/>
    </location>
</feature>
<protein>
    <submittedName>
        <fullName evidence="2">Uncharacterized protein</fullName>
    </submittedName>
</protein>
<organism evidence="2 3">
    <name type="scientific">Xenorhabdus budapestensis</name>
    <dbReference type="NCBI Taxonomy" id="290110"/>
    <lineage>
        <taxon>Bacteria</taxon>
        <taxon>Pseudomonadati</taxon>
        <taxon>Pseudomonadota</taxon>
        <taxon>Gammaproteobacteria</taxon>
        <taxon>Enterobacterales</taxon>
        <taxon>Morganellaceae</taxon>
        <taxon>Xenorhabdus</taxon>
    </lineage>
</organism>
<name>A0A2D0IM43_XENBU</name>
<dbReference type="Gene3D" id="3.40.50.450">
    <property type="match status" value="1"/>
</dbReference>
<dbReference type="SUPFAM" id="SSF52309">
    <property type="entry name" value="N-(deoxy)ribosyltransferase-like"/>
    <property type="match status" value="1"/>
</dbReference>
<keyword evidence="1" id="KW-0812">Transmembrane</keyword>
<evidence type="ECO:0000256" key="1">
    <source>
        <dbReference type="SAM" id="Phobius"/>
    </source>
</evidence>
<reference evidence="2 3" key="1">
    <citation type="journal article" date="2017" name="Nat. Microbiol.">
        <title>Natural product diversity associated with the nematode symbionts Photorhabdus and Xenorhabdus.</title>
        <authorList>
            <person name="Tobias N.J."/>
            <person name="Wolff H."/>
            <person name="Djahanschiri B."/>
            <person name="Grundmann F."/>
            <person name="Kronenwerth M."/>
            <person name="Shi Y.M."/>
            <person name="Simonyi S."/>
            <person name="Grun P."/>
            <person name="Shapiro-Ilan D."/>
            <person name="Pidot S.J."/>
            <person name="Stinear T.P."/>
            <person name="Ebersberger I."/>
            <person name="Bode H.B."/>
        </authorList>
    </citation>
    <scope>NUCLEOTIDE SEQUENCE [LARGE SCALE GENOMIC DNA]</scope>
    <source>
        <strain evidence="2 3">DSM 16342</strain>
    </source>
</reference>
<evidence type="ECO:0000313" key="3">
    <source>
        <dbReference type="Proteomes" id="UP000225833"/>
    </source>
</evidence>
<accession>A0A2D0IM43</accession>
<keyword evidence="1" id="KW-1133">Transmembrane helix</keyword>